<sequence>MRKTKEQKNKLSRSVVLSIIFHVLLLGFIILGSLDEIIKLGGGGQGGEVVDAIMVDPGVVIEQYNQLQRQQNSVKQADAERKKRLQQQEEELRKQQEEEQKRLKMVEEERIKIAREAEQQRKQAEEAAQKAKEQQKIAEEAAAKAKAEQERLVKEQVEAKAKAEAQAKKEAEIARAKAQAEAKEKAEKAAKALAAKKKADAAKQAATVDSLLGGLTAQQPTQQMGGAAAAGQGGNRKSGASSSDVANYVGKIKAAIESKFYDADIYRGKTCELSIKFAPDGMLISIAAKSNTANDQPLCDAAIRAAKTATMPKPPSRSIYDAFNEQGSTLVFKP</sequence>
<feature type="region of interest" description="Disordered" evidence="1">
    <location>
        <begin position="223"/>
        <end position="242"/>
    </location>
</feature>
<dbReference type="GO" id="GO:0043213">
    <property type="term" value="P:bacteriocin transport"/>
    <property type="evidence" value="ECO:0007669"/>
    <property type="project" value="InterPro"/>
</dbReference>
<dbReference type="GO" id="GO:0019534">
    <property type="term" value="F:toxin transmembrane transporter activity"/>
    <property type="evidence" value="ECO:0007669"/>
    <property type="project" value="InterPro"/>
</dbReference>
<proteinExistence type="predicted"/>
<dbReference type="EMBL" id="UFQR01000001">
    <property type="protein sequence ID" value="SSW94540.1"/>
    <property type="molecule type" value="Genomic_DNA"/>
</dbReference>
<dbReference type="Pfam" id="PF06519">
    <property type="entry name" value="TolA"/>
    <property type="match status" value="1"/>
</dbReference>
<dbReference type="Gene3D" id="3.30.1150.10">
    <property type="match status" value="1"/>
</dbReference>
<dbReference type="AlphaFoldDB" id="A0A3B0LXL9"/>
<dbReference type="GO" id="GO:0016020">
    <property type="term" value="C:membrane"/>
    <property type="evidence" value="ECO:0007669"/>
    <property type="project" value="InterPro"/>
</dbReference>
<feature type="transmembrane region" description="Helical" evidence="2">
    <location>
        <begin position="12"/>
        <end position="31"/>
    </location>
</feature>
<evidence type="ECO:0000313" key="3">
    <source>
        <dbReference type="EMBL" id="SSW94540.1"/>
    </source>
</evidence>
<name>A0A3B0LXL9_9GAMM</name>
<keyword evidence="2" id="KW-0472">Membrane</keyword>
<accession>A0A3B0LXL9</accession>
<dbReference type="SUPFAM" id="SSF74653">
    <property type="entry name" value="TolA/TonB C-terminal domain"/>
    <property type="match status" value="1"/>
</dbReference>
<evidence type="ECO:0000256" key="2">
    <source>
        <dbReference type="SAM" id="Phobius"/>
    </source>
</evidence>
<dbReference type="NCBIfam" id="TIGR02794">
    <property type="entry name" value="tolA_full"/>
    <property type="match status" value="1"/>
</dbReference>
<feature type="region of interest" description="Disordered" evidence="1">
    <location>
        <begin position="72"/>
        <end position="91"/>
    </location>
</feature>
<protein>
    <recommendedName>
        <fullName evidence="4">Cell envelope integrity inner membrane protein TolA</fullName>
    </recommendedName>
</protein>
<dbReference type="InterPro" id="IPR014161">
    <property type="entry name" value="Tol-Pal_TolA"/>
</dbReference>
<gene>
    <name evidence="3" type="ORF">ARTV_0056</name>
</gene>
<reference evidence="3" key="1">
    <citation type="submission" date="2018-04" db="EMBL/GenBank/DDBJ databases">
        <authorList>
            <person name="Go L.Y."/>
            <person name="Mitchell J.A."/>
        </authorList>
    </citation>
    <scope>NUCLEOTIDE SEQUENCE</scope>
    <source>
        <strain evidence="3">ARTV</strain>
    </source>
</reference>
<keyword evidence="2" id="KW-0812">Transmembrane</keyword>
<organism evidence="3">
    <name type="scientific">Arsenophonus endosymbiont of Trialeurodes vaporariorum</name>
    <dbReference type="NCBI Taxonomy" id="235567"/>
    <lineage>
        <taxon>Bacteria</taxon>
        <taxon>Pseudomonadati</taxon>
        <taxon>Pseudomonadota</taxon>
        <taxon>Gammaproteobacteria</taxon>
        <taxon>Enterobacterales</taxon>
        <taxon>Morganellaceae</taxon>
        <taxon>Arsenophonus</taxon>
    </lineage>
</organism>
<evidence type="ECO:0008006" key="4">
    <source>
        <dbReference type="Google" id="ProtNLM"/>
    </source>
</evidence>
<feature type="compositionally biased region" description="Basic and acidic residues" evidence="1">
    <location>
        <begin position="77"/>
        <end position="91"/>
    </location>
</feature>
<evidence type="ECO:0000256" key="1">
    <source>
        <dbReference type="SAM" id="MobiDB-lite"/>
    </source>
</evidence>
<keyword evidence="2" id="KW-1133">Transmembrane helix</keyword>